<dbReference type="PROSITE" id="PS50888">
    <property type="entry name" value="BHLH"/>
    <property type="match status" value="1"/>
</dbReference>
<evidence type="ECO:0000313" key="9">
    <source>
        <dbReference type="Proteomes" id="UP001158576"/>
    </source>
</evidence>
<evidence type="ECO:0000256" key="3">
    <source>
        <dbReference type="ARBA" id="ARBA00023015"/>
    </source>
</evidence>
<keyword evidence="4" id="KW-0804">Transcription</keyword>
<keyword evidence="2" id="KW-0678">Repressor</keyword>
<evidence type="ECO:0000259" key="7">
    <source>
        <dbReference type="PROSITE" id="PS50888"/>
    </source>
</evidence>
<evidence type="ECO:0000256" key="5">
    <source>
        <dbReference type="ARBA" id="ARBA00023242"/>
    </source>
</evidence>
<evidence type="ECO:0000256" key="2">
    <source>
        <dbReference type="ARBA" id="ARBA00022491"/>
    </source>
</evidence>
<evidence type="ECO:0000256" key="1">
    <source>
        <dbReference type="ARBA" id="ARBA00004123"/>
    </source>
</evidence>
<keyword evidence="5" id="KW-0539">Nucleus</keyword>
<proteinExistence type="predicted"/>
<keyword evidence="9" id="KW-1185">Reference proteome</keyword>
<evidence type="ECO:0000256" key="6">
    <source>
        <dbReference type="SAM" id="MobiDB-lite"/>
    </source>
</evidence>
<dbReference type="EMBL" id="OU015568">
    <property type="protein sequence ID" value="CAG5080251.1"/>
    <property type="molecule type" value="Genomic_DNA"/>
</dbReference>
<evidence type="ECO:0000313" key="8">
    <source>
        <dbReference type="EMBL" id="CAG5080251.1"/>
    </source>
</evidence>
<dbReference type="SMART" id="SM00353">
    <property type="entry name" value="HLH"/>
    <property type="match status" value="1"/>
</dbReference>
<dbReference type="InterPro" id="IPR050370">
    <property type="entry name" value="HES_HEY"/>
</dbReference>
<gene>
    <name evidence="8" type="ORF">OKIOD_LOCUS1076</name>
</gene>
<feature type="domain" description="BHLH" evidence="7">
    <location>
        <begin position="114"/>
        <end position="169"/>
    </location>
</feature>
<organism evidence="8 9">
    <name type="scientific">Oikopleura dioica</name>
    <name type="common">Tunicate</name>
    <dbReference type="NCBI Taxonomy" id="34765"/>
    <lineage>
        <taxon>Eukaryota</taxon>
        <taxon>Metazoa</taxon>
        <taxon>Chordata</taxon>
        <taxon>Tunicata</taxon>
        <taxon>Appendicularia</taxon>
        <taxon>Copelata</taxon>
        <taxon>Oikopleuridae</taxon>
        <taxon>Oikopleura</taxon>
    </lineage>
</organism>
<accession>A0ABN7RL05</accession>
<feature type="region of interest" description="Disordered" evidence="6">
    <location>
        <begin position="45"/>
        <end position="82"/>
    </location>
</feature>
<dbReference type="InterPro" id="IPR011598">
    <property type="entry name" value="bHLH_dom"/>
</dbReference>
<dbReference type="Gene3D" id="4.10.280.10">
    <property type="entry name" value="Helix-loop-helix DNA-binding domain"/>
    <property type="match status" value="1"/>
</dbReference>
<dbReference type="Proteomes" id="UP001158576">
    <property type="component" value="Chromosome PAR"/>
</dbReference>
<keyword evidence="3" id="KW-0805">Transcription regulation</keyword>
<dbReference type="InterPro" id="IPR036638">
    <property type="entry name" value="HLH_DNA-bd_sf"/>
</dbReference>
<dbReference type="SUPFAM" id="SSF47459">
    <property type="entry name" value="HLH, helix-loop-helix DNA-binding domain"/>
    <property type="match status" value="1"/>
</dbReference>
<reference evidence="8 9" key="1">
    <citation type="submission" date="2021-04" db="EMBL/GenBank/DDBJ databases">
        <authorList>
            <person name="Bliznina A."/>
        </authorList>
    </citation>
    <scope>NUCLEOTIDE SEQUENCE [LARGE SCALE GENOMIC DNA]</scope>
</reference>
<evidence type="ECO:0000256" key="4">
    <source>
        <dbReference type="ARBA" id="ARBA00023163"/>
    </source>
</evidence>
<protein>
    <submittedName>
        <fullName evidence="8">Oidioi.mRNA.OKI2018_I69.PAR.g9518.t1.cds</fullName>
    </submittedName>
</protein>
<name>A0ABN7RL05_OIKDI</name>
<dbReference type="Pfam" id="PF00010">
    <property type="entry name" value="HLH"/>
    <property type="match status" value="1"/>
</dbReference>
<dbReference type="PANTHER" id="PTHR10985">
    <property type="entry name" value="BASIC HELIX-LOOP-HELIX TRANSCRIPTION FACTOR, HES-RELATED"/>
    <property type="match status" value="1"/>
</dbReference>
<sequence length="318" mass="36552">MIRPWEQPLSTAKELNQRQHEFPADLSAQYYNHLLSQYNQAMSLSSERRQNVKQIPDQRNPNTIPSPIPSSQQVLSESGELTRKRKLERGHFEVPLKIEVNAKTYNPAREEFDQIKVPHRLIEKKRRDRINNSIITLRDLLPLGVKSASAKPLEKAVVLEMTIQYIRNLKRALVQKEEKQKLHSRPARAVPEPPLSQFQQGYQSAIRHMNEMKGTSIQAELNQRLSPQIAHPPGSLPPLPRGMLPNPFSSALPSPPFQAMRHRSFTDSESSGYFTEEFLEEPMENNFGQSSFMPNLNQMRRMLEENEDASSEIDIDVS</sequence>
<comment type="subcellular location">
    <subcellularLocation>
        <location evidence="1">Nucleus</location>
    </subcellularLocation>
</comment>